<dbReference type="SUPFAM" id="SSF49452">
    <property type="entry name" value="Starch-binding domain-like"/>
    <property type="match status" value="1"/>
</dbReference>
<dbReference type="Proteomes" id="UP000007947">
    <property type="component" value="Chromosome"/>
</dbReference>
<evidence type="ECO:0000313" key="2">
    <source>
        <dbReference type="EMBL" id="BAK33531.1"/>
    </source>
</evidence>
<dbReference type="AlphaFoldDB" id="F5XK35"/>
<dbReference type="STRING" id="1032480.MLP_05170"/>
<evidence type="ECO:0000313" key="3">
    <source>
        <dbReference type="Proteomes" id="UP000007947"/>
    </source>
</evidence>
<organism evidence="2 3">
    <name type="scientific">Microlunatus phosphovorus (strain ATCC 700054 / DSM 10555 / JCM 9379 / NBRC 101784 / NCIMB 13414 / VKM Ac-1990 / NM-1)</name>
    <dbReference type="NCBI Taxonomy" id="1032480"/>
    <lineage>
        <taxon>Bacteria</taxon>
        <taxon>Bacillati</taxon>
        <taxon>Actinomycetota</taxon>
        <taxon>Actinomycetes</taxon>
        <taxon>Propionibacteriales</taxon>
        <taxon>Propionibacteriaceae</taxon>
        <taxon>Microlunatus</taxon>
    </lineage>
</organism>
<evidence type="ECO:0008006" key="4">
    <source>
        <dbReference type="Google" id="ProtNLM"/>
    </source>
</evidence>
<dbReference type="Gene3D" id="2.60.40.1120">
    <property type="entry name" value="Carboxypeptidase-like, regulatory domain"/>
    <property type="match status" value="1"/>
</dbReference>
<name>F5XK35_MICPN</name>
<evidence type="ECO:0000256" key="1">
    <source>
        <dbReference type="SAM" id="MobiDB-lite"/>
    </source>
</evidence>
<dbReference type="GO" id="GO:0030246">
    <property type="term" value="F:carbohydrate binding"/>
    <property type="evidence" value="ECO:0007669"/>
    <property type="project" value="InterPro"/>
</dbReference>
<dbReference type="HOGENOM" id="CLU_2735561_0_0_11"/>
<proteinExistence type="predicted"/>
<reference evidence="2 3" key="1">
    <citation type="submission" date="2011-05" db="EMBL/GenBank/DDBJ databases">
        <title>Whole genome sequence of Microlunatus phosphovorus NM-1.</title>
        <authorList>
            <person name="Hosoyama A."/>
            <person name="Sasaki K."/>
            <person name="Harada T."/>
            <person name="Igarashi R."/>
            <person name="Kawakoshi A."/>
            <person name="Sasagawa M."/>
            <person name="Fukada J."/>
            <person name="Nakamura S."/>
            <person name="Katano Y."/>
            <person name="Hanada S."/>
            <person name="Kamagata Y."/>
            <person name="Nakamura N."/>
            <person name="Yamazaki S."/>
            <person name="Fujita N."/>
        </authorList>
    </citation>
    <scope>NUCLEOTIDE SEQUENCE [LARGE SCALE GENOMIC DNA]</scope>
    <source>
        <strain evidence="3">ATCC 700054 / DSM 10555 / JCM 9379 / NBRC 101784 / NCIMB 13414 / VKM Ac-1990 / NM-1</strain>
    </source>
</reference>
<dbReference type="Pfam" id="PF13620">
    <property type="entry name" value="CarboxypepD_reg"/>
    <property type="match status" value="1"/>
</dbReference>
<accession>F5XK35</accession>
<keyword evidence="3" id="KW-1185">Reference proteome</keyword>
<dbReference type="InterPro" id="IPR013784">
    <property type="entry name" value="Carb-bd-like_fold"/>
</dbReference>
<gene>
    <name evidence="2" type="ordered locus">MLP_05170</name>
</gene>
<protein>
    <recommendedName>
        <fullName evidence="4">Carboxypeptidase regulatory-like domain-containing protein</fullName>
    </recommendedName>
</protein>
<dbReference type="EMBL" id="AP012204">
    <property type="protein sequence ID" value="BAK33531.1"/>
    <property type="molecule type" value="Genomic_DNA"/>
</dbReference>
<feature type="region of interest" description="Disordered" evidence="1">
    <location>
        <begin position="1"/>
        <end position="30"/>
    </location>
</feature>
<dbReference type="KEGG" id="mph:MLP_05170"/>
<sequence length="71" mass="7609">MVTASSPADPDTHSVVTDDSGGFLRTDLPPGTYAVRCEKDGYQPFERHGIELRANGFLTIEVQLSPGSAET</sequence>